<keyword evidence="5" id="KW-0547">Nucleotide-binding</keyword>
<dbReference type="PROSITE" id="PS50109">
    <property type="entry name" value="HIS_KIN"/>
    <property type="match status" value="1"/>
</dbReference>
<dbReference type="GO" id="GO:0016301">
    <property type="term" value="F:kinase activity"/>
    <property type="evidence" value="ECO:0007669"/>
    <property type="project" value="UniProtKB-KW"/>
</dbReference>
<dbReference type="Proteomes" id="UP000224740">
    <property type="component" value="Unassembled WGS sequence"/>
</dbReference>
<dbReference type="InterPro" id="IPR036890">
    <property type="entry name" value="HATPase_C_sf"/>
</dbReference>
<keyword evidence="4" id="KW-0808">Transferase</keyword>
<accession>A0ABX4LTR6</accession>
<evidence type="ECO:0000256" key="6">
    <source>
        <dbReference type="ARBA" id="ARBA00022777"/>
    </source>
</evidence>
<dbReference type="PANTHER" id="PTHR43065">
    <property type="entry name" value="SENSOR HISTIDINE KINASE"/>
    <property type="match status" value="1"/>
</dbReference>
<keyword evidence="8" id="KW-0902">Two-component regulatory system</keyword>
<dbReference type="SMART" id="SM00387">
    <property type="entry name" value="HATPase_c"/>
    <property type="match status" value="1"/>
</dbReference>
<dbReference type="PRINTS" id="PR00344">
    <property type="entry name" value="BCTRLSENSOR"/>
</dbReference>
<comment type="caution">
    <text evidence="10">The sequence shown here is derived from an EMBL/GenBank/DDBJ whole genome shotgun (WGS) entry which is preliminary data.</text>
</comment>
<evidence type="ECO:0000256" key="3">
    <source>
        <dbReference type="ARBA" id="ARBA00022553"/>
    </source>
</evidence>
<keyword evidence="6 10" id="KW-0418">Kinase</keyword>
<dbReference type="Gene3D" id="3.30.565.10">
    <property type="entry name" value="Histidine kinase-like ATPase, C-terminal domain"/>
    <property type="match status" value="1"/>
</dbReference>
<dbReference type="SUPFAM" id="SSF55874">
    <property type="entry name" value="ATPase domain of HSP90 chaperone/DNA topoisomerase II/histidine kinase"/>
    <property type="match status" value="1"/>
</dbReference>
<dbReference type="InterPro" id="IPR036097">
    <property type="entry name" value="HisK_dim/P_sf"/>
</dbReference>
<organism evidence="10 11">
    <name type="scientific">Malaciobacter marinus</name>
    <dbReference type="NCBI Taxonomy" id="505249"/>
    <lineage>
        <taxon>Bacteria</taxon>
        <taxon>Pseudomonadati</taxon>
        <taxon>Campylobacterota</taxon>
        <taxon>Epsilonproteobacteria</taxon>
        <taxon>Campylobacterales</taxon>
        <taxon>Arcobacteraceae</taxon>
        <taxon>Malaciobacter</taxon>
    </lineage>
</organism>
<keyword evidence="7" id="KW-0067">ATP-binding</keyword>
<evidence type="ECO:0000256" key="1">
    <source>
        <dbReference type="ARBA" id="ARBA00000085"/>
    </source>
</evidence>
<dbReference type="EC" id="2.7.13.3" evidence="2"/>
<reference evidence="11" key="1">
    <citation type="submission" date="2017-09" db="EMBL/GenBank/DDBJ databases">
        <title>Arcobacter canalis sp. nov., a new species isolated from a water canal contaminated with urban sewage.</title>
        <authorList>
            <person name="Perez-Cataluna A."/>
            <person name="Salas-Masso N."/>
            <person name="Figueras M.J."/>
        </authorList>
    </citation>
    <scope>NUCLEOTIDE SEQUENCE [LARGE SCALE GENOMIC DNA]</scope>
    <source>
        <strain evidence="11">CECT 7727</strain>
    </source>
</reference>
<evidence type="ECO:0000256" key="2">
    <source>
        <dbReference type="ARBA" id="ARBA00012438"/>
    </source>
</evidence>
<evidence type="ECO:0000313" key="11">
    <source>
        <dbReference type="Proteomes" id="UP000224740"/>
    </source>
</evidence>
<dbReference type="InterPro" id="IPR003661">
    <property type="entry name" value="HisK_dim/P_dom"/>
</dbReference>
<proteinExistence type="predicted"/>
<name>A0ABX4LTR6_9BACT</name>
<evidence type="ECO:0000256" key="8">
    <source>
        <dbReference type="ARBA" id="ARBA00023012"/>
    </source>
</evidence>
<dbReference type="Pfam" id="PF02518">
    <property type="entry name" value="HATPase_c"/>
    <property type="match status" value="1"/>
</dbReference>
<dbReference type="InterPro" id="IPR005467">
    <property type="entry name" value="His_kinase_dom"/>
</dbReference>
<dbReference type="PANTHER" id="PTHR43065:SF10">
    <property type="entry name" value="PEROXIDE STRESS-ACTIVATED HISTIDINE KINASE MAK3"/>
    <property type="match status" value="1"/>
</dbReference>
<dbReference type="InterPro" id="IPR003594">
    <property type="entry name" value="HATPase_dom"/>
</dbReference>
<dbReference type="SUPFAM" id="SSF47384">
    <property type="entry name" value="Homodimeric domain of signal transducing histidine kinase"/>
    <property type="match status" value="1"/>
</dbReference>
<protein>
    <recommendedName>
        <fullName evidence="2">histidine kinase</fullName>
        <ecNumber evidence="2">2.7.13.3</ecNumber>
    </recommendedName>
</protein>
<dbReference type="CDD" id="cd00082">
    <property type="entry name" value="HisKA"/>
    <property type="match status" value="1"/>
</dbReference>
<dbReference type="EMBL" id="NXAO01000123">
    <property type="protein sequence ID" value="PHO14037.1"/>
    <property type="molecule type" value="Genomic_DNA"/>
</dbReference>
<evidence type="ECO:0000256" key="4">
    <source>
        <dbReference type="ARBA" id="ARBA00022679"/>
    </source>
</evidence>
<evidence type="ECO:0000313" key="10">
    <source>
        <dbReference type="EMBL" id="PHO14037.1"/>
    </source>
</evidence>
<comment type="catalytic activity">
    <reaction evidence="1">
        <text>ATP + protein L-histidine = ADP + protein N-phospho-L-histidine.</text>
        <dbReference type="EC" id="2.7.13.3"/>
    </reaction>
</comment>
<feature type="domain" description="Histidine kinase" evidence="9">
    <location>
        <begin position="7"/>
        <end position="217"/>
    </location>
</feature>
<evidence type="ECO:0000256" key="7">
    <source>
        <dbReference type="ARBA" id="ARBA00022840"/>
    </source>
</evidence>
<keyword evidence="3" id="KW-0597">Phosphoprotein</keyword>
<sequence length="217" mass="24840">MGEMIGNIAHQWRQPLNALGLVMQNMQFAYSMGDLDDKFMERSIKKTNILTSSMSKTIDDFRNFFKPNKTKEYFEINKTVKKAIYLIESTFEHSYIEIEKEFSKEDIEVYGYTNEFSQSILNILSNAKDALIEKKVEDAKVKIRVYKDKNSAIVQIEDNAKGISEDIKDKIFEPYFTTKEEGKGTGIGLYMTKTIIENSMGGAIIVENINLGACFTI</sequence>
<evidence type="ECO:0000256" key="5">
    <source>
        <dbReference type="ARBA" id="ARBA00022741"/>
    </source>
</evidence>
<gene>
    <name evidence="10" type="ORF">CPH92_14030</name>
</gene>
<dbReference type="InterPro" id="IPR004358">
    <property type="entry name" value="Sig_transdc_His_kin-like_C"/>
</dbReference>
<dbReference type="Gene3D" id="1.10.287.130">
    <property type="match status" value="1"/>
</dbReference>
<evidence type="ECO:0000259" key="9">
    <source>
        <dbReference type="PROSITE" id="PS50109"/>
    </source>
</evidence>
<feature type="non-terminal residue" evidence="10">
    <location>
        <position position="217"/>
    </location>
</feature>
<keyword evidence="11" id="KW-1185">Reference proteome</keyword>